<dbReference type="EMBL" id="BPQB01000050">
    <property type="protein sequence ID" value="GJE95566.1"/>
    <property type="molecule type" value="Genomic_DNA"/>
</dbReference>
<comment type="caution">
    <text evidence="2">The sequence shown here is derived from an EMBL/GenBank/DDBJ whole genome shotgun (WGS) entry which is preliminary data.</text>
</comment>
<proteinExistence type="predicted"/>
<reference evidence="2 3" key="1">
    <citation type="submission" date="2021-08" db="EMBL/GenBank/DDBJ databases">
        <title>Draft Genome Sequence of Phanerochaete sordida strain YK-624.</title>
        <authorList>
            <person name="Mori T."/>
            <person name="Dohra H."/>
            <person name="Suzuki T."/>
            <person name="Kawagishi H."/>
            <person name="Hirai H."/>
        </authorList>
    </citation>
    <scope>NUCLEOTIDE SEQUENCE [LARGE SCALE GENOMIC DNA]</scope>
    <source>
        <strain evidence="2 3">YK-624</strain>
    </source>
</reference>
<sequence>MEHPPSHPQSFEDKPFRLALSDLLTYCTPSASSRKYNLVQLVLYAADAVVLYYYVATTVYPVPGGILNSDDGWWTEYALFTFTFGFIIGFRAVLGMATFFHSLLAPWRLVEYYELCRRSNAYFYAVFTPLYLLFTTLGTIVPFFGASRVVTRRLFLSARMGPRLRPVSHVRNLGHKPRHDI</sequence>
<name>A0A9P3GIT8_9APHY</name>
<protein>
    <submittedName>
        <fullName evidence="2">Uncharacterized protein</fullName>
    </submittedName>
</protein>
<evidence type="ECO:0000256" key="1">
    <source>
        <dbReference type="SAM" id="Phobius"/>
    </source>
</evidence>
<dbReference type="AlphaFoldDB" id="A0A9P3GIT8"/>
<evidence type="ECO:0000313" key="2">
    <source>
        <dbReference type="EMBL" id="GJE95566.1"/>
    </source>
</evidence>
<feature type="transmembrane region" description="Helical" evidence="1">
    <location>
        <begin position="38"/>
        <end position="57"/>
    </location>
</feature>
<gene>
    <name evidence="2" type="ORF">PsYK624_117520</name>
</gene>
<evidence type="ECO:0000313" key="3">
    <source>
        <dbReference type="Proteomes" id="UP000703269"/>
    </source>
</evidence>
<dbReference type="Proteomes" id="UP000703269">
    <property type="component" value="Unassembled WGS sequence"/>
</dbReference>
<keyword evidence="3" id="KW-1185">Reference proteome</keyword>
<keyword evidence="1" id="KW-1133">Transmembrane helix</keyword>
<feature type="transmembrane region" description="Helical" evidence="1">
    <location>
        <begin position="77"/>
        <end position="100"/>
    </location>
</feature>
<accession>A0A9P3GIT8</accession>
<feature type="transmembrane region" description="Helical" evidence="1">
    <location>
        <begin position="121"/>
        <end position="144"/>
    </location>
</feature>
<keyword evidence="1" id="KW-0812">Transmembrane</keyword>
<keyword evidence="1" id="KW-0472">Membrane</keyword>
<organism evidence="2 3">
    <name type="scientific">Phanerochaete sordida</name>
    <dbReference type="NCBI Taxonomy" id="48140"/>
    <lineage>
        <taxon>Eukaryota</taxon>
        <taxon>Fungi</taxon>
        <taxon>Dikarya</taxon>
        <taxon>Basidiomycota</taxon>
        <taxon>Agaricomycotina</taxon>
        <taxon>Agaricomycetes</taxon>
        <taxon>Polyporales</taxon>
        <taxon>Phanerochaetaceae</taxon>
        <taxon>Phanerochaete</taxon>
    </lineage>
</organism>